<evidence type="ECO:0000256" key="3">
    <source>
        <dbReference type="ARBA" id="ARBA00022801"/>
    </source>
</evidence>
<feature type="active site" description="Charge relay system" evidence="5">
    <location>
        <position position="206"/>
    </location>
</feature>
<dbReference type="SUPFAM" id="SSF49785">
    <property type="entry name" value="Galactose-binding domain-like"/>
    <property type="match status" value="1"/>
</dbReference>
<keyword evidence="2 5" id="KW-0645">Protease</keyword>
<protein>
    <recommendedName>
        <fullName evidence="8">Peptidase S8/S53 domain-containing protein</fullName>
    </recommendedName>
</protein>
<evidence type="ECO:0000256" key="7">
    <source>
        <dbReference type="SAM" id="Phobius"/>
    </source>
</evidence>
<feature type="active site" description="Charge relay system" evidence="5">
    <location>
        <position position="251"/>
    </location>
</feature>
<feature type="transmembrane region" description="Helical" evidence="7">
    <location>
        <begin position="1068"/>
        <end position="1088"/>
    </location>
</feature>
<dbReference type="InterPro" id="IPR000209">
    <property type="entry name" value="Peptidase_S8/S53_dom"/>
</dbReference>
<dbReference type="InterPro" id="IPR022398">
    <property type="entry name" value="Peptidase_S8_His-AS"/>
</dbReference>
<dbReference type="PANTHER" id="PTHR43399">
    <property type="entry name" value="SUBTILISIN-RELATED"/>
    <property type="match status" value="1"/>
</dbReference>
<organism evidence="9 10">
    <name type="scientific">Tritrichomonas musculus</name>
    <dbReference type="NCBI Taxonomy" id="1915356"/>
    <lineage>
        <taxon>Eukaryota</taxon>
        <taxon>Metamonada</taxon>
        <taxon>Parabasalia</taxon>
        <taxon>Tritrichomonadida</taxon>
        <taxon>Tritrichomonadidae</taxon>
        <taxon>Tritrichomonas</taxon>
    </lineage>
</organism>
<keyword evidence="7" id="KW-0812">Transmembrane</keyword>
<dbReference type="EMBL" id="JAPFFF010000016">
    <property type="protein sequence ID" value="KAK8864938.1"/>
    <property type="molecule type" value="Genomic_DNA"/>
</dbReference>
<dbReference type="PROSITE" id="PS51892">
    <property type="entry name" value="SUBTILASE"/>
    <property type="match status" value="1"/>
</dbReference>
<dbReference type="Gene3D" id="3.40.50.200">
    <property type="entry name" value="Peptidase S8/S53 domain"/>
    <property type="match status" value="2"/>
</dbReference>
<evidence type="ECO:0000256" key="2">
    <source>
        <dbReference type="ARBA" id="ARBA00022670"/>
    </source>
</evidence>
<dbReference type="PROSITE" id="PS00137">
    <property type="entry name" value="SUBTILASE_HIS"/>
    <property type="match status" value="1"/>
</dbReference>
<proteinExistence type="inferred from homology"/>
<dbReference type="InterPro" id="IPR051048">
    <property type="entry name" value="Peptidase_S8/S53_subtilisin"/>
</dbReference>
<keyword evidence="4 5" id="KW-0720">Serine protease</keyword>
<keyword evidence="3 5" id="KW-0378">Hydrolase</keyword>
<feature type="region of interest" description="Disordered" evidence="6">
    <location>
        <begin position="979"/>
        <end position="1015"/>
    </location>
</feature>
<dbReference type="PRINTS" id="PR00723">
    <property type="entry name" value="SUBTILISIN"/>
</dbReference>
<dbReference type="InterPro" id="IPR034058">
    <property type="entry name" value="TagA/B/C/D_pept_dom"/>
</dbReference>
<dbReference type="Gene3D" id="2.60.120.380">
    <property type="match status" value="1"/>
</dbReference>
<dbReference type="InterPro" id="IPR008979">
    <property type="entry name" value="Galactose-bd-like_sf"/>
</dbReference>
<keyword evidence="7" id="KW-1133">Transmembrane helix</keyword>
<reference evidence="9 10" key="1">
    <citation type="submission" date="2024-04" db="EMBL/GenBank/DDBJ databases">
        <title>Tritrichomonas musculus Genome.</title>
        <authorList>
            <person name="Alves-Ferreira E."/>
            <person name="Grigg M."/>
            <person name="Lorenzi H."/>
            <person name="Galac M."/>
        </authorList>
    </citation>
    <scope>NUCLEOTIDE SEQUENCE [LARGE SCALE GENOMIC DNA]</scope>
    <source>
        <strain evidence="9 10">EAF2021</strain>
    </source>
</reference>
<dbReference type="InterPro" id="IPR015500">
    <property type="entry name" value="Peptidase_S8_subtilisin-rel"/>
</dbReference>
<evidence type="ECO:0000313" key="10">
    <source>
        <dbReference type="Proteomes" id="UP001470230"/>
    </source>
</evidence>
<feature type="domain" description="Peptidase S8/S53" evidence="8">
    <location>
        <begin position="197"/>
        <end position="591"/>
    </location>
</feature>
<evidence type="ECO:0000256" key="1">
    <source>
        <dbReference type="ARBA" id="ARBA00011073"/>
    </source>
</evidence>
<dbReference type="InterPro" id="IPR023828">
    <property type="entry name" value="Peptidase_S8_Ser-AS"/>
</dbReference>
<comment type="caution">
    <text evidence="9">The sequence shown here is derived from an EMBL/GenBank/DDBJ whole genome shotgun (WGS) entry which is preliminary data.</text>
</comment>
<dbReference type="InterPro" id="IPR036852">
    <property type="entry name" value="Peptidase_S8/S53_dom_sf"/>
</dbReference>
<gene>
    <name evidence="9" type="ORF">M9Y10_010465</name>
</gene>
<feature type="compositionally biased region" description="Low complexity" evidence="6">
    <location>
        <begin position="998"/>
        <end position="1015"/>
    </location>
</feature>
<comment type="similarity">
    <text evidence="1 5">Belongs to the peptidase S8 family.</text>
</comment>
<feature type="active site" description="Charge relay system" evidence="5">
    <location>
        <position position="573"/>
    </location>
</feature>
<evidence type="ECO:0000313" key="9">
    <source>
        <dbReference type="EMBL" id="KAK8864938.1"/>
    </source>
</evidence>
<dbReference type="SUPFAM" id="SSF52743">
    <property type="entry name" value="Subtilisin-like"/>
    <property type="match status" value="1"/>
</dbReference>
<evidence type="ECO:0000256" key="4">
    <source>
        <dbReference type="ARBA" id="ARBA00022825"/>
    </source>
</evidence>
<dbReference type="CDD" id="cd04842">
    <property type="entry name" value="Peptidases_S8_Kp43_protease"/>
    <property type="match status" value="1"/>
</dbReference>
<keyword evidence="10" id="KW-1185">Reference proteome</keyword>
<evidence type="ECO:0000259" key="8">
    <source>
        <dbReference type="Pfam" id="PF00082"/>
    </source>
</evidence>
<keyword evidence="7" id="KW-0472">Membrane</keyword>
<dbReference type="PROSITE" id="PS00138">
    <property type="entry name" value="SUBTILASE_SER"/>
    <property type="match status" value="1"/>
</dbReference>
<name>A0ABR2IM00_9EUKA</name>
<dbReference type="Proteomes" id="UP001470230">
    <property type="component" value="Unassembled WGS sequence"/>
</dbReference>
<feature type="compositionally biased region" description="Polar residues" evidence="6">
    <location>
        <begin position="983"/>
        <end position="997"/>
    </location>
</feature>
<sequence length="1117" mass="124085">MILFFLCLAEIYHIGNLKLHNGREIFHSKPHLLSSNENGWYYVNIINSSKIDSLLQIGVQISTKSFMNPQWICAYLNSTQIEEVSKLFFISEVLPSDKISNEKQLLESSKYLIYAHESFNPSPNYRIQKIYKNYYVSKSYSPQLLEDRSILQISPYESPQLLNRFSRGTTQQEKFKVEFNGSLLIPDLPMYKHGITGSGQVVTIIDSGLDYRSCFFKDLQHDPPVNITNFNHRKIIRYEPYADSSDASHGHGTHVSGTVAGNADCQQCSTDNGCDSYSEQCAMSLYNGHAPGAKIYFIDAGYVQRPNDLDAEYDMEDVIQMSRFFGGHIFSCSWGYPPTQNEKVRIMYDEIGYNNPDFIFFFGAGNSRRSFDVYAPANSKNIMGVGGVDKPSAFSAFSKVNNYVYLELKKSKKRSVCNFNDNNNLFITRTTNDPLANFTNQIIGENFILVKSEKECAKIDAEYSTKSLFITADNNINCEAFRNVPRCLIDSQFIDQIQNGLEASLVIDFESEEYGVSYGISGFTSTGPSSVGLVKPDIFTPGSEIVSAAGNTYTSAPPGCSIGSGTRTKSGTSMATPAAAGATALLAQYIEDGFYPYGRRSNLANLRSISQDKKITEISSQIINENNDLINKLSHNDGGNFTSNNNPKNTNVALNDNNGHLIVTMPLLKALITNSAGIVKESSTIPDCSKGYGVMHVADILPFSDETEKMKEFGLRISSQDFLLTGKSKEEYVSEIKLLSDTSLNKPLVVTLAWLDPPTSAEREKLPIYADLDLFIECPDGTIVFGNQIPNNIEEMYSATERVTINNPKGGVYKIHVTCPKLAHPAQISPSIVVNGPFNHLDFSTNPEYLKFTKVNIDRTCSFYKTGHLCQHDVTKIETDYSVTFSLKYRTPKYFCTFFDGGEIQIIQSAGKGQKVMDIMISMNQVEKFGGEELYFASPSSSSKFVISENVVPTNTYIYITLCELVNSDVSNIKLEVQRTAPPAQTNSPTPSQSFATSSDQPISQSLSISPLPSQSISASPSQSITLSYNQSISSSPSRSVSLSYSQLITIIPSPTVSSKSSKFKKKFVSVVLFSFIIYLLLSLFIYFRCRENQIGHNANAENQALEGLLAQRNDML</sequence>
<accession>A0ABR2IM00</accession>
<evidence type="ECO:0000256" key="5">
    <source>
        <dbReference type="PROSITE-ProRule" id="PRU01240"/>
    </source>
</evidence>
<dbReference type="Pfam" id="PF00082">
    <property type="entry name" value="Peptidase_S8"/>
    <property type="match status" value="1"/>
</dbReference>
<dbReference type="PANTHER" id="PTHR43399:SF4">
    <property type="entry name" value="CELL WALL-ASSOCIATED PROTEASE"/>
    <property type="match status" value="1"/>
</dbReference>
<evidence type="ECO:0000256" key="6">
    <source>
        <dbReference type="SAM" id="MobiDB-lite"/>
    </source>
</evidence>